<dbReference type="EMBL" id="GIKN01002349">
    <property type="protein sequence ID" value="NIE44622.1"/>
    <property type="molecule type" value="Transcribed_RNA"/>
</dbReference>
<name>A0A6G5A0T3_RHIMP</name>
<protein>
    <submittedName>
        <fullName evidence="2">Putative secreted protein</fullName>
    </submittedName>
</protein>
<keyword evidence="1" id="KW-0732">Signal</keyword>
<sequence length="98" mass="10861">MVLLFVYAICVGGTGEHQCCLKWQETFAINLILSSFDCSLLICSFTRWSQGQSENLPLEEWGNFIEQTKELALCADGVDQSCPFSHASAMCCTMNVVP</sequence>
<organism evidence="2">
    <name type="scientific">Rhipicephalus microplus</name>
    <name type="common">Cattle tick</name>
    <name type="synonym">Boophilus microplus</name>
    <dbReference type="NCBI Taxonomy" id="6941"/>
    <lineage>
        <taxon>Eukaryota</taxon>
        <taxon>Metazoa</taxon>
        <taxon>Ecdysozoa</taxon>
        <taxon>Arthropoda</taxon>
        <taxon>Chelicerata</taxon>
        <taxon>Arachnida</taxon>
        <taxon>Acari</taxon>
        <taxon>Parasitiformes</taxon>
        <taxon>Ixodida</taxon>
        <taxon>Ixodoidea</taxon>
        <taxon>Ixodidae</taxon>
        <taxon>Rhipicephalinae</taxon>
        <taxon>Rhipicephalus</taxon>
        <taxon>Boophilus</taxon>
    </lineage>
</organism>
<proteinExistence type="predicted"/>
<feature type="chain" id="PRO_5026031420" evidence="1">
    <location>
        <begin position="16"/>
        <end position="98"/>
    </location>
</feature>
<evidence type="ECO:0000313" key="2">
    <source>
        <dbReference type="EMBL" id="NIE44622.1"/>
    </source>
</evidence>
<dbReference type="AlphaFoldDB" id="A0A6G5A0T3"/>
<accession>A0A6G5A0T3</accession>
<reference evidence="2" key="1">
    <citation type="submission" date="2020-03" db="EMBL/GenBank/DDBJ databases">
        <title>A transcriptome and proteome of the tick Rhipicephalus microplus shaped by the genetic composition of its hosts and developmental stage.</title>
        <authorList>
            <person name="Garcia G.R."/>
            <person name="Ribeiro J.M.C."/>
            <person name="Maruyama S.R."/>
            <person name="Gardinasse L.G."/>
            <person name="Nelson K."/>
            <person name="Ferreira B.R."/>
            <person name="Andrade T.G."/>
            <person name="Santos I.K.F.M."/>
        </authorList>
    </citation>
    <scope>NUCLEOTIDE SEQUENCE</scope>
    <source>
        <strain evidence="2">NSGR</strain>
        <tissue evidence="2">Salivary glands</tissue>
    </source>
</reference>
<feature type="signal peptide" evidence="1">
    <location>
        <begin position="1"/>
        <end position="15"/>
    </location>
</feature>
<evidence type="ECO:0000256" key="1">
    <source>
        <dbReference type="SAM" id="SignalP"/>
    </source>
</evidence>